<dbReference type="InterPro" id="IPR002716">
    <property type="entry name" value="PIN_dom"/>
</dbReference>
<feature type="region of interest" description="Disordered" evidence="1">
    <location>
        <begin position="333"/>
        <end position="364"/>
    </location>
</feature>
<dbReference type="RefSeq" id="WP_064790240.1">
    <property type="nucleotide sequence ID" value="NZ_CP031555.1"/>
</dbReference>
<evidence type="ECO:0000313" key="3">
    <source>
        <dbReference type="EMBL" id="AXO16505.1"/>
    </source>
</evidence>
<protein>
    <recommendedName>
        <fullName evidence="2">PIN domain-containing protein</fullName>
    </recommendedName>
</protein>
<dbReference type="Pfam" id="PF13638">
    <property type="entry name" value="PIN_4"/>
    <property type="match status" value="1"/>
</dbReference>
<evidence type="ECO:0000313" key="4">
    <source>
        <dbReference type="Proteomes" id="UP000256971"/>
    </source>
</evidence>
<feature type="domain" description="PIN" evidence="2">
    <location>
        <begin position="11"/>
        <end position="152"/>
    </location>
</feature>
<dbReference type="Gene3D" id="3.40.50.1010">
    <property type="entry name" value="5'-nuclease"/>
    <property type="match status" value="1"/>
</dbReference>
<proteinExistence type="predicted"/>
<keyword evidence="4" id="KW-1185">Reference proteome</keyword>
<reference evidence="3 4" key="1">
    <citation type="submission" date="2018-08" db="EMBL/GenBank/DDBJ databases">
        <title>Complete genome sequence of type strain Thalassospira indica MCCC 1A01103T, isolated from isolated from deep seawater of the Indian Ocean.</title>
        <authorList>
            <person name="Liu Y."/>
        </authorList>
    </citation>
    <scope>NUCLEOTIDE SEQUENCE [LARGE SCALE GENOMIC DNA]</scope>
    <source>
        <strain evidence="3 4">PB8BT</strain>
    </source>
</reference>
<evidence type="ECO:0000256" key="1">
    <source>
        <dbReference type="SAM" id="MobiDB-lite"/>
    </source>
</evidence>
<organism evidence="3 4">
    <name type="scientific">Thalassospira indica</name>
    <dbReference type="NCBI Taxonomy" id="1891279"/>
    <lineage>
        <taxon>Bacteria</taxon>
        <taxon>Pseudomonadati</taxon>
        <taxon>Pseudomonadota</taxon>
        <taxon>Alphaproteobacteria</taxon>
        <taxon>Rhodospirillales</taxon>
        <taxon>Thalassospiraceae</taxon>
        <taxon>Thalassospira</taxon>
    </lineage>
</organism>
<dbReference type="EMBL" id="CP031555">
    <property type="protein sequence ID" value="AXO16505.1"/>
    <property type="molecule type" value="Genomic_DNA"/>
</dbReference>
<sequence length="507" mass="56946">MRSGLAGHVTFIVDTNLFLECRNLSDIPWHELGFASIDLLVTPTVQQEIDAHKKNRNGRTYKKALAAAKQNRELAISGAEFLVIQEEMPRVLLKLMPSSGIDPDLAPELDRKMNDNVIILGMLQFCRENAEADVRLLTHDTGPMVTARSHRLPYLPIPDTWLLNEQDDPVVRDNKKLRAEIKRLQSQEPCIRVEAQDGMGAVVDRIVDILDFYPPLTGGQVDALMDELETLCPVETDFGSAETVPKPIYTGLCHQFLDTEFKPAAESIIEEYSKELYPKWLAECRNFLDKLHLNLNGRASLPNIAFKAENTGTRPAARCLIRFTASGNFEIEVPSQEDEEPSCKSTRELALPRPPKPPRGEWTTSWAGDAVRSLATMMAWSNDPFGLNSPHSSLADRLHLATQVSARDPDGFYWKEGKPLIPKSEIALTCENWRHGLEPELFDFRIVPAGDEKITGAIECEIHAENLTDPFRIKIPISIELVEQSTHDVARNLLGRLQPLSFSEDRS</sequence>
<name>A0ABM6Y6H7_9PROT</name>
<accession>A0ABM6Y6H7</accession>
<gene>
    <name evidence="3" type="ORF">DY252_21410</name>
</gene>
<dbReference type="Proteomes" id="UP000256971">
    <property type="component" value="Chromosome"/>
</dbReference>
<evidence type="ECO:0000259" key="2">
    <source>
        <dbReference type="Pfam" id="PF13638"/>
    </source>
</evidence>